<evidence type="ECO:0000256" key="1">
    <source>
        <dbReference type="ARBA" id="ARBA00000971"/>
    </source>
</evidence>
<dbReference type="Proteomes" id="UP000186685">
    <property type="component" value="Unassembled WGS sequence"/>
</dbReference>
<name>A0A854C1J6_9BACT</name>
<accession>A0A854C1J6</accession>
<reference evidence="9 10" key="1">
    <citation type="journal article" date="2016" name="Nat. Biotechnol.">
        <title>Measurement of bacterial replication rates in microbial communities.</title>
        <authorList>
            <person name="Brown C.T."/>
            <person name="Olm M.R."/>
            <person name="Thomas B.C."/>
            <person name="Banfield J.F."/>
        </authorList>
    </citation>
    <scope>NUCLEOTIDE SEQUENCE [LARGE SCALE GENOMIC DNA]</scope>
    <source>
        <strain evidence="9">45_130</strain>
    </source>
</reference>
<dbReference type="PANTHER" id="PTHR43811">
    <property type="entry name" value="FKBP-TYPE PEPTIDYL-PROLYL CIS-TRANS ISOMERASE FKPA"/>
    <property type="match status" value="1"/>
</dbReference>
<dbReference type="InterPro" id="IPR036944">
    <property type="entry name" value="PPIase_FKBP_N_sf"/>
</dbReference>
<evidence type="ECO:0000256" key="6">
    <source>
        <dbReference type="RuleBase" id="RU003915"/>
    </source>
</evidence>
<dbReference type="Gene3D" id="3.10.50.40">
    <property type="match status" value="1"/>
</dbReference>
<comment type="caution">
    <text evidence="9">The sequence shown here is derived from an EMBL/GenBank/DDBJ whole genome shotgun (WGS) entry which is preliminary data.</text>
</comment>
<dbReference type="GO" id="GO:0006457">
    <property type="term" value="P:protein folding"/>
    <property type="evidence" value="ECO:0007669"/>
    <property type="project" value="InterPro"/>
</dbReference>
<dbReference type="Gene3D" id="1.10.287.460">
    <property type="entry name" value="Peptidyl-prolyl cis-trans isomerase, FKBP-type, N-terminal domain"/>
    <property type="match status" value="1"/>
</dbReference>
<dbReference type="InterPro" id="IPR001179">
    <property type="entry name" value="PPIase_FKBP_dom"/>
</dbReference>
<feature type="chain" id="PRO_5032825078" description="Peptidyl-prolyl cis-trans isomerase" evidence="7">
    <location>
        <begin position="21"/>
        <end position="286"/>
    </location>
</feature>
<dbReference type="EMBL" id="MNQR01000019">
    <property type="protein sequence ID" value="OKZ10476.1"/>
    <property type="molecule type" value="Genomic_DNA"/>
</dbReference>
<dbReference type="AlphaFoldDB" id="A0A854C1J6"/>
<evidence type="ECO:0000256" key="4">
    <source>
        <dbReference type="ARBA" id="ARBA00023235"/>
    </source>
</evidence>
<dbReference type="InterPro" id="IPR046357">
    <property type="entry name" value="PPIase_dom_sf"/>
</dbReference>
<evidence type="ECO:0000256" key="5">
    <source>
        <dbReference type="PROSITE-ProRule" id="PRU00277"/>
    </source>
</evidence>
<comment type="catalytic activity">
    <reaction evidence="1 5 6">
        <text>[protein]-peptidylproline (omega=180) = [protein]-peptidylproline (omega=0)</text>
        <dbReference type="Rhea" id="RHEA:16237"/>
        <dbReference type="Rhea" id="RHEA-COMP:10747"/>
        <dbReference type="Rhea" id="RHEA-COMP:10748"/>
        <dbReference type="ChEBI" id="CHEBI:83833"/>
        <dbReference type="ChEBI" id="CHEBI:83834"/>
        <dbReference type="EC" id="5.2.1.8"/>
    </reaction>
</comment>
<gene>
    <name evidence="9" type="ORF">BHV76_06240</name>
</gene>
<dbReference type="PANTHER" id="PTHR43811:SF19">
    <property type="entry name" value="39 KDA FK506-BINDING NUCLEAR PROTEIN"/>
    <property type="match status" value="1"/>
</dbReference>
<evidence type="ECO:0000256" key="2">
    <source>
        <dbReference type="ARBA" id="ARBA00006577"/>
    </source>
</evidence>
<evidence type="ECO:0000256" key="7">
    <source>
        <dbReference type="SAM" id="SignalP"/>
    </source>
</evidence>
<comment type="similarity">
    <text evidence="2 6">Belongs to the FKBP-type PPIase family.</text>
</comment>
<feature type="signal peptide" evidence="7">
    <location>
        <begin position="1"/>
        <end position="20"/>
    </location>
</feature>
<sequence length="286" mass="31220">MKKLSILAASIAALALTSCGNDVKPELTTNVDSLAYDLGVAQATGLKQYMTMQLGVDTAYIEEFIKGMNEGAMNDEDKKKNAYIAGYQVGQRVQMISKGMANDVYAGDSTKTINTKNLLAGIVDGLKGTAKMTAEEAFESYQKGMEPIMNENLAKKFADNKAAGEKFLAENKKKPGVKSLPSGLQYKVIKEGTGAVPTDSSTVTVNYEGRLIDGTVFDSSYERKEPMEFVCNREFIKGWTEAIKMMPAGSVWEVYIPAELAYGSRDMGNIKPFSTLIFKIELLSIK</sequence>
<evidence type="ECO:0000256" key="3">
    <source>
        <dbReference type="ARBA" id="ARBA00023110"/>
    </source>
</evidence>
<organism evidence="9 10">
    <name type="scientific">Phocaeicola plebeius</name>
    <dbReference type="NCBI Taxonomy" id="310297"/>
    <lineage>
        <taxon>Bacteria</taxon>
        <taxon>Pseudomonadati</taxon>
        <taxon>Bacteroidota</taxon>
        <taxon>Bacteroidia</taxon>
        <taxon>Bacteroidales</taxon>
        <taxon>Bacteroidaceae</taxon>
        <taxon>Phocaeicola</taxon>
    </lineage>
</organism>
<evidence type="ECO:0000313" key="9">
    <source>
        <dbReference type="EMBL" id="OKZ10476.1"/>
    </source>
</evidence>
<dbReference type="Pfam" id="PF01346">
    <property type="entry name" value="FKBP_N"/>
    <property type="match status" value="1"/>
</dbReference>
<protein>
    <recommendedName>
        <fullName evidence="6">Peptidyl-prolyl cis-trans isomerase</fullName>
        <ecNumber evidence="6">5.2.1.8</ecNumber>
    </recommendedName>
</protein>
<dbReference type="GO" id="GO:0003755">
    <property type="term" value="F:peptidyl-prolyl cis-trans isomerase activity"/>
    <property type="evidence" value="ECO:0007669"/>
    <property type="project" value="UniProtKB-UniRule"/>
</dbReference>
<feature type="domain" description="PPIase FKBP-type" evidence="8">
    <location>
        <begin position="200"/>
        <end position="286"/>
    </location>
</feature>
<evidence type="ECO:0000313" key="10">
    <source>
        <dbReference type="Proteomes" id="UP000186685"/>
    </source>
</evidence>
<dbReference type="Pfam" id="PF00254">
    <property type="entry name" value="FKBP_C"/>
    <property type="match status" value="1"/>
</dbReference>
<keyword evidence="3 5" id="KW-0697">Rotamase</keyword>
<keyword evidence="4 5" id="KW-0413">Isomerase</keyword>
<dbReference type="PROSITE" id="PS50059">
    <property type="entry name" value="FKBP_PPIASE"/>
    <property type="match status" value="1"/>
</dbReference>
<evidence type="ECO:0000259" key="8">
    <source>
        <dbReference type="PROSITE" id="PS50059"/>
    </source>
</evidence>
<dbReference type="PROSITE" id="PS51257">
    <property type="entry name" value="PROKAR_LIPOPROTEIN"/>
    <property type="match status" value="1"/>
</dbReference>
<keyword evidence="7" id="KW-0732">Signal</keyword>
<proteinExistence type="inferred from homology"/>
<dbReference type="InterPro" id="IPR000774">
    <property type="entry name" value="PPIase_FKBP_N"/>
</dbReference>
<dbReference type="SUPFAM" id="SSF54534">
    <property type="entry name" value="FKBP-like"/>
    <property type="match status" value="1"/>
</dbReference>
<dbReference type="EC" id="5.2.1.8" evidence="6"/>